<dbReference type="Proteomes" id="UP000006319">
    <property type="component" value="Chromosome 12"/>
</dbReference>
<sequence>MKRCYSLLDASSKRNRASDRVKNVPTLESSISPIKSRNKNITINAVTLFTNIIYLSLLLYTFQGSLDYRDVNKFSTKCTKGFNGKATGTTFKRNLAEEYSDNVPEVPEENVLEPEVATTPTSDFYTYEHPDEEDELDDIENLDEVIVSCEKEFNDILIDITNRFVEFTEDMNHYWCDHMWKSVWCKYVNIVHTDLMKDLNDPTLSLHEKKEIFKSLMEWCEEDFKNFLKLIKKEWDLRDDPEHYLER</sequence>
<dbReference type="PhylomeDB" id="K6UEE8"/>
<dbReference type="Pfam" id="PF09688">
    <property type="entry name" value="Wx5_PLAF3D7"/>
    <property type="match status" value="1"/>
</dbReference>
<evidence type="ECO:0000256" key="1">
    <source>
        <dbReference type="SAM" id="Phobius"/>
    </source>
</evidence>
<protein>
    <submittedName>
        <fullName evidence="2">Uncharacterized protein</fullName>
    </submittedName>
</protein>
<keyword evidence="1" id="KW-0812">Transmembrane</keyword>
<feature type="transmembrane region" description="Helical" evidence="1">
    <location>
        <begin position="41"/>
        <end position="62"/>
    </location>
</feature>
<dbReference type="InterPro" id="IPR006496">
    <property type="entry name" value="CHP01606_Plasmodium_spp"/>
</dbReference>
<dbReference type="NCBIfam" id="TIGR01609">
    <property type="entry name" value="PF_unchar_267"/>
    <property type="match status" value="1"/>
</dbReference>
<dbReference type="KEGG" id="pcy:PCYB_127910"/>
<keyword evidence="1" id="KW-0472">Membrane</keyword>
<accession>K6UEE8</accession>
<dbReference type="EMBL" id="DF157104">
    <property type="protein sequence ID" value="GAB68226.1"/>
    <property type="molecule type" value="Genomic_DNA"/>
</dbReference>
<dbReference type="RefSeq" id="XP_004224173.1">
    <property type="nucleotide sequence ID" value="XM_004224125.1"/>
</dbReference>
<dbReference type="OrthoDB" id="374683at2759"/>
<dbReference type="AlphaFoldDB" id="K6UEE8"/>
<keyword evidence="1" id="KW-1133">Transmembrane helix</keyword>
<evidence type="ECO:0000313" key="2">
    <source>
        <dbReference type="EMBL" id="GAB68226.1"/>
    </source>
</evidence>
<proteinExistence type="predicted"/>
<dbReference type="VEuPathDB" id="PlasmoDB:PCYB_127910"/>
<dbReference type="eggNOG" id="ENOG502TN08">
    <property type="taxonomic scope" value="Eukaryota"/>
</dbReference>
<keyword evidence="3" id="KW-1185">Reference proteome</keyword>
<reference evidence="2 3" key="1">
    <citation type="journal article" date="2012" name="Nat. Genet.">
        <title>Plasmodium cynomolgi genome sequences provide insight into Plasmodium vivax and the monkey malaria clade.</title>
        <authorList>
            <person name="Tachibana S."/>
            <person name="Sullivan S.A."/>
            <person name="Kawai S."/>
            <person name="Nakamura S."/>
            <person name="Kim H.R."/>
            <person name="Goto N."/>
            <person name="Arisue N."/>
            <person name="Palacpac N.M.Q."/>
            <person name="Honma H."/>
            <person name="Yagi M."/>
            <person name="Tougan T."/>
            <person name="Katakai Y."/>
            <person name="Kaneko O."/>
            <person name="Mita T."/>
            <person name="Kita K."/>
            <person name="Yasutomi Y."/>
            <person name="Sutton P.L."/>
            <person name="Shakhbatyan R."/>
            <person name="Horii T."/>
            <person name="Yasunaga T."/>
            <person name="Barnwell J.W."/>
            <person name="Escalante A.A."/>
            <person name="Carlton J.M."/>
            <person name="Tanabe K."/>
        </authorList>
    </citation>
    <scope>NUCLEOTIDE SEQUENCE [LARGE SCALE GENOMIC DNA]</scope>
    <source>
        <strain evidence="2 3">B</strain>
    </source>
</reference>
<organism evidence="2 3">
    <name type="scientific">Plasmodium cynomolgi (strain B)</name>
    <dbReference type="NCBI Taxonomy" id="1120755"/>
    <lineage>
        <taxon>Eukaryota</taxon>
        <taxon>Sar</taxon>
        <taxon>Alveolata</taxon>
        <taxon>Apicomplexa</taxon>
        <taxon>Aconoidasida</taxon>
        <taxon>Haemosporida</taxon>
        <taxon>Plasmodiidae</taxon>
        <taxon>Plasmodium</taxon>
        <taxon>Plasmodium (Plasmodium)</taxon>
    </lineage>
</organism>
<name>K6UEE8_PLACD</name>
<evidence type="ECO:0000313" key="3">
    <source>
        <dbReference type="Proteomes" id="UP000006319"/>
    </source>
</evidence>
<dbReference type="GeneID" id="14694600"/>
<dbReference type="OMA" id="MNHYWCD"/>
<gene>
    <name evidence="2" type="ORF">PCYB_127910</name>
</gene>